<comment type="caution">
    <text evidence="2">The sequence shown here is derived from an EMBL/GenBank/DDBJ whole genome shotgun (WGS) entry which is preliminary data.</text>
</comment>
<proteinExistence type="predicted"/>
<reference evidence="2 3" key="1">
    <citation type="journal article" date="2014" name="Genome Announc.">
        <title>Draft genome sequence of the pathogenic fungus Scedosporium apiospermum.</title>
        <authorList>
            <person name="Vandeputte P."/>
            <person name="Ghamrawi S."/>
            <person name="Rechenmann M."/>
            <person name="Iltis A."/>
            <person name="Giraud S."/>
            <person name="Fleury M."/>
            <person name="Thornton C."/>
            <person name="Delhaes L."/>
            <person name="Meyer W."/>
            <person name="Papon N."/>
            <person name="Bouchara J.P."/>
        </authorList>
    </citation>
    <scope>NUCLEOTIDE SEQUENCE [LARGE SCALE GENOMIC DNA]</scope>
    <source>
        <strain evidence="2 3">IHEM 14462</strain>
    </source>
</reference>
<gene>
    <name evidence="2" type="ORF">SAPIO_CDS9756</name>
</gene>
<dbReference type="GeneID" id="27728828"/>
<protein>
    <recommendedName>
        <fullName evidence="4">F-box domain-containing protein</fullName>
    </recommendedName>
</protein>
<evidence type="ECO:0008006" key="4">
    <source>
        <dbReference type="Google" id="ProtNLM"/>
    </source>
</evidence>
<dbReference type="AlphaFoldDB" id="A0A084FXH2"/>
<dbReference type="Proteomes" id="UP000028545">
    <property type="component" value="Unassembled WGS sequence"/>
</dbReference>
<dbReference type="OrthoDB" id="5273847at2759"/>
<dbReference type="VEuPathDB" id="FungiDB:SAPIO_CDS9756"/>
<feature type="compositionally biased region" description="Basic and acidic residues" evidence="1">
    <location>
        <begin position="1047"/>
        <end position="1056"/>
    </location>
</feature>
<name>A0A084FXH2_PSEDA</name>
<dbReference type="HOGENOM" id="CLU_010269_0_0_1"/>
<evidence type="ECO:0000256" key="1">
    <source>
        <dbReference type="SAM" id="MobiDB-lite"/>
    </source>
</evidence>
<feature type="compositionally biased region" description="Gly residues" evidence="1">
    <location>
        <begin position="1073"/>
        <end position="1082"/>
    </location>
</feature>
<feature type="region of interest" description="Disordered" evidence="1">
    <location>
        <begin position="1047"/>
        <end position="1082"/>
    </location>
</feature>
<dbReference type="EMBL" id="JOWA01000143">
    <property type="protein sequence ID" value="KEZ39784.1"/>
    <property type="molecule type" value="Genomic_DNA"/>
</dbReference>
<evidence type="ECO:0000313" key="3">
    <source>
        <dbReference type="Proteomes" id="UP000028545"/>
    </source>
</evidence>
<dbReference type="OMA" id="MCEARER"/>
<accession>A0A084FXH2</accession>
<evidence type="ECO:0000313" key="2">
    <source>
        <dbReference type="EMBL" id="KEZ39784.1"/>
    </source>
</evidence>
<sequence>MPPNIFCSLCGVLLSPNVTINPVPDMNMLPWMNRARAVVMGTGTGPNCRSPRLTKPTVIEDIVMEFPDEWEDHIGTRNDYELVDEPIEQVEEFGHLDPYPFHEACWRMLVSRTVFRKMIAGDKTEPRELVRALVHHLSSLFNAHQMDGYGLMQIDHTFGGASQFRRIIGLTQYSRGLPEHLGFLAEDPLSENPLTLAGRFPNDQATKDWTMHWMSEASEKGSSFSYATDPFRLLPLDIIYELITSMASTDVCNLRLASRTVATLCTDRTLPQAFWKSRFTPGFEMEFILAGSSLKTSKPNVNWGALYKHLRAQSNAGWLRNKRRIWECLERLCGALDPLMACKGLTWPQDVWTMLSDVRVPVPRGRMAGEFVNSRFTGHYVEELLLFPDPLRSTLLITASFIRWPANELLCISGFRVHSKSEDGSYGLVAEAGVFNEDHQQSIDVEPEHRICWIRAYLVDDAVVAVAFFVDRNEENVDVTRLYLGDPSLPEYKEQLRVGEMGPRLEGPGHLNGLIVRTNASHDSRTSPVCKCSAIKVVEPAPPPKESGKPHSPIHTPSILWRPDEPDDVWVIPRLLVTRGDSLDMGFPSPYVERLRIEFGGYQGERLSMLNRVSFYMDPKSNLFTGFGFFYDDGSEESCGSYELDQSIHPRRTPSIEMSFYILGRLGERITCIEVLTNMGQSNWVGMQKGQENSPGGYEPVSVKIFQVPPGEMLTGIEAELKPREDTIESFGIATCPYLDILSQPYVHPVKTRALEFLKSSPRVDAYMLRQGCGVTGSTLQGVRRIRFSRGIRNRARENCLSGLLLEFGEKEHRRIVGQWMEETDDVFEIGKRDAIVHVRVWYHQQEHGFHRYMMPDENNGRVMGLELTTRDGASKRVLCGDVEDTVVLDFYTNTMEEIYAISWSINASWDSLHVVRRPRPRYFGKRLDFTPPASSPPLSERQKREARIFPYTEVDTAGNTLSMTGIRAFFGDKVINGIEFVYGSGGKVVTSSIGLLEGHCESVQLGTGELFENVYTEKYPFASLETNERAEAMILVIKTMSGSREGRDITLHHPDTPYVRLSHQPSPETESGGAGGGSKLG</sequence>
<dbReference type="RefSeq" id="XP_016639583.1">
    <property type="nucleotide sequence ID" value="XM_016791073.1"/>
</dbReference>
<organism evidence="2 3">
    <name type="scientific">Pseudallescheria apiosperma</name>
    <name type="common">Scedosporium apiospermum</name>
    <dbReference type="NCBI Taxonomy" id="563466"/>
    <lineage>
        <taxon>Eukaryota</taxon>
        <taxon>Fungi</taxon>
        <taxon>Dikarya</taxon>
        <taxon>Ascomycota</taxon>
        <taxon>Pezizomycotina</taxon>
        <taxon>Sordariomycetes</taxon>
        <taxon>Hypocreomycetidae</taxon>
        <taxon>Microascales</taxon>
        <taxon>Microascaceae</taxon>
        <taxon>Scedosporium</taxon>
    </lineage>
</organism>
<keyword evidence="3" id="KW-1185">Reference proteome</keyword>
<dbReference type="KEGG" id="sapo:SAPIO_CDS9756"/>